<feature type="transmembrane region" description="Helical" evidence="2">
    <location>
        <begin position="24"/>
        <end position="45"/>
    </location>
</feature>
<feature type="transmembrane region" description="Helical" evidence="2">
    <location>
        <begin position="101"/>
        <end position="119"/>
    </location>
</feature>
<evidence type="ECO:0000256" key="1">
    <source>
        <dbReference type="ARBA" id="ARBA00010199"/>
    </source>
</evidence>
<gene>
    <name evidence="3" type="primary">Contig20.g25</name>
    <name evidence="3" type="ORF">STYLEM_14648</name>
</gene>
<keyword evidence="2" id="KW-0812">Transmembrane</keyword>
<reference evidence="3 4" key="1">
    <citation type="submission" date="2014-06" db="EMBL/GenBank/DDBJ databases">
        <authorList>
            <person name="Swart Estienne"/>
        </authorList>
    </citation>
    <scope>NUCLEOTIDE SEQUENCE [LARGE SCALE GENOMIC DNA]</scope>
    <source>
        <strain evidence="3 4">130c</strain>
    </source>
</reference>
<dbReference type="AlphaFoldDB" id="A0A078AXN8"/>
<evidence type="ECO:0000256" key="2">
    <source>
        <dbReference type="SAM" id="Phobius"/>
    </source>
</evidence>
<feature type="transmembrane region" description="Helical" evidence="2">
    <location>
        <begin position="240"/>
        <end position="265"/>
    </location>
</feature>
<dbReference type="OMA" id="LIWANAG"/>
<dbReference type="EMBL" id="CCKQ01013858">
    <property type="protein sequence ID" value="CDW85568.1"/>
    <property type="molecule type" value="Genomic_DNA"/>
</dbReference>
<dbReference type="InterPro" id="IPR002528">
    <property type="entry name" value="MATE_fam"/>
</dbReference>
<keyword evidence="2" id="KW-1133">Transmembrane helix</keyword>
<dbReference type="GO" id="GO:0015297">
    <property type="term" value="F:antiporter activity"/>
    <property type="evidence" value="ECO:0007669"/>
    <property type="project" value="InterPro"/>
</dbReference>
<feature type="transmembrane region" description="Helical" evidence="2">
    <location>
        <begin position="272"/>
        <end position="290"/>
    </location>
</feature>
<dbReference type="Proteomes" id="UP000039865">
    <property type="component" value="Unassembled WGS sequence"/>
</dbReference>
<dbReference type="Pfam" id="PF01554">
    <property type="entry name" value="MatE"/>
    <property type="match status" value="1"/>
</dbReference>
<organism evidence="3 4">
    <name type="scientific">Stylonychia lemnae</name>
    <name type="common">Ciliate</name>
    <dbReference type="NCBI Taxonomy" id="5949"/>
    <lineage>
        <taxon>Eukaryota</taxon>
        <taxon>Sar</taxon>
        <taxon>Alveolata</taxon>
        <taxon>Ciliophora</taxon>
        <taxon>Intramacronucleata</taxon>
        <taxon>Spirotrichea</taxon>
        <taxon>Stichotrichia</taxon>
        <taxon>Sporadotrichida</taxon>
        <taxon>Oxytrichidae</taxon>
        <taxon>Stylonychinae</taxon>
        <taxon>Stylonychia</taxon>
    </lineage>
</organism>
<proteinExistence type="inferred from homology"/>
<comment type="similarity">
    <text evidence="1">Belongs to the multi antimicrobial extrusion (MATE) (TC 2.A.66.1) family.</text>
</comment>
<evidence type="ECO:0000313" key="3">
    <source>
        <dbReference type="EMBL" id="CDW85568.1"/>
    </source>
</evidence>
<evidence type="ECO:0000313" key="4">
    <source>
        <dbReference type="Proteomes" id="UP000039865"/>
    </source>
</evidence>
<feature type="transmembrane region" description="Helical" evidence="2">
    <location>
        <begin position="157"/>
        <end position="180"/>
    </location>
</feature>
<protein>
    <submittedName>
        <fullName evidence="3">Na+-driven multidrug efflux pump</fullName>
    </submittedName>
</protein>
<name>A0A078AXN8_STYLE</name>
<feature type="transmembrane region" description="Helical" evidence="2">
    <location>
        <begin position="296"/>
        <end position="316"/>
    </location>
</feature>
<dbReference type="OrthoDB" id="2126698at2759"/>
<keyword evidence="4" id="KW-1185">Reference proteome</keyword>
<dbReference type="GO" id="GO:0016020">
    <property type="term" value="C:membrane"/>
    <property type="evidence" value="ECO:0007669"/>
    <property type="project" value="InterPro"/>
</dbReference>
<sequence>MMNIVFVGHYGDATMVAAAGLGNMFSNIICLLTIYGLNGGISTLCSQAYGSGNMRKCGIYLNKGRISVLIFFVPIFMIMFLCKSFLTSIGIDDKIAYQSQIYTYGLIIALFFQAQFDATRHYLNALQKSQILLYLGIFACSFHLLCLYLIFNFLKIGIFGAALATICTFFMNFLISTIYCAMQSDLKESFFFPNKECFTDLWDYMKLGIPSSIMISLEFWSFEIQALYASYLSNLAVGTIVILVNTLTIFIMIPIGFQVTACVYIGKSLGEGFYLVGNPMSMVLCFYFKLGIKGLLLGFGCGSISIAIMMIVYLKFFTDWQQLSKDVREQMLSKKHNIYLKAMSDEIEESQQLMGQLD</sequence>
<keyword evidence="2" id="KW-0472">Membrane</keyword>
<feature type="transmembrane region" description="Helical" evidence="2">
    <location>
        <begin position="131"/>
        <end position="151"/>
    </location>
</feature>
<accession>A0A078AXN8</accession>
<dbReference type="PANTHER" id="PTHR11206">
    <property type="entry name" value="MULTIDRUG RESISTANCE PROTEIN"/>
    <property type="match status" value="1"/>
</dbReference>
<feature type="transmembrane region" description="Helical" evidence="2">
    <location>
        <begin position="66"/>
        <end position="89"/>
    </location>
</feature>
<dbReference type="GO" id="GO:0042910">
    <property type="term" value="F:xenobiotic transmembrane transporter activity"/>
    <property type="evidence" value="ECO:0007669"/>
    <property type="project" value="InterPro"/>
</dbReference>
<dbReference type="InParanoid" id="A0A078AXN8"/>